<dbReference type="STRING" id="195883.A0A482XA98"/>
<evidence type="ECO:0000256" key="5">
    <source>
        <dbReference type="ARBA" id="ARBA00023054"/>
    </source>
</evidence>
<comment type="similarity">
    <text evidence="8">Belongs to the TRAFAC class myosin-kinesin ATPase superfamily. Kinesin family. KIN-8 subfamily.</text>
</comment>
<keyword evidence="7" id="KW-0963">Cytoplasm</keyword>
<evidence type="ECO:0000256" key="8">
    <source>
        <dbReference type="ARBA" id="ARBA00060769"/>
    </source>
</evidence>
<keyword evidence="2" id="KW-0493">Microtubule</keyword>
<keyword evidence="7" id="KW-0206">Cytoskeleton</keyword>
<evidence type="ECO:0000256" key="10">
    <source>
        <dbReference type="SAM" id="MobiDB-lite"/>
    </source>
</evidence>
<evidence type="ECO:0000256" key="6">
    <source>
        <dbReference type="ARBA" id="ARBA00023175"/>
    </source>
</evidence>
<dbReference type="Proteomes" id="UP000291343">
    <property type="component" value="Unassembled WGS sequence"/>
</dbReference>
<dbReference type="SMR" id="A0A482XA98"/>
<accession>A0A482XA98</accession>
<dbReference type="GO" id="GO:0005524">
    <property type="term" value="F:ATP binding"/>
    <property type="evidence" value="ECO:0007669"/>
    <property type="project" value="UniProtKB-UniRule"/>
</dbReference>
<feature type="region of interest" description="Disordered" evidence="10">
    <location>
        <begin position="689"/>
        <end position="720"/>
    </location>
</feature>
<evidence type="ECO:0000259" key="11">
    <source>
        <dbReference type="PROSITE" id="PS50067"/>
    </source>
</evidence>
<dbReference type="InterPro" id="IPR036961">
    <property type="entry name" value="Kinesin_motor_dom_sf"/>
</dbReference>
<dbReference type="InterPro" id="IPR001752">
    <property type="entry name" value="Kinesin_motor_dom"/>
</dbReference>
<feature type="binding site" evidence="9">
    <location>
        <begin position="144"/>
        <end position="151"/>
    </location>
    <ligand>
        <name>ATP</name>
        <dbReference type="ChEBI" id="CHEBI:30616"/>
    </ligand>
</feature>
<proteinExistence type="inferred from homology"/>
<sequence length="864" mass="97025">MATKRNAELDLPTAKKRKFGGVVKACGSASSQQSSNQTTSAMRVYVRVRPPNTKEMSETYRSVLKVVDTKMLVFDPKEEEEQFFFRGVKQKMRDMTKKQPKEMKFLFDGVFNAEATNIDVYNRTTRSIISNLLEGYNCSVFVYGATGSGKTHTMLGSRENPGIMYHTMVELYSQIEKVKADKTCNVGVTFVEVYNENVHNLLNPSGPMHLRESATGVTIAGLKVEDIVNADHLLEKLAEGNRNRTQHPTDANAESSRSHAVFQVYVRMAAKNGNQVKIVKLSMIDLAGSERGMVTGCSGMRFKEGANINKSLLALGNCICNLADGLKHIPYRDSKLTRLLKDSLGGNCHTIMIANVSPSVATYEDTYNTLKYATRAKNIKTKVTKNAMSVDLDVGHYVKMVEELKKEIVLLKSQTKAHSSARSLPPNSDLSVWCRALDEIFDERIEILKTILTLECNQKILVLRKKRKMFMAKLLKETPGSKVQGIEKVEEAMRQYDARMEALISKQADMVIQQKSNDDKLQKLFIEMEEARVTQDMMKEFEMRDEKLNRILTEVKLDYMKTVFMIEQKDSSTNVQSIGSLFESFNQFYNILSGLNLVTDKMESTYQHSRNLIEGMKTIRWLDNEEESDTNSSHIGNLINFETKIDHLSSLKNKTMKTKPISLSLDEDDEKDTAAPAIVVSEPVSEKVTSISSCENNPSESKVFSTPTKLPTEVTIGPTDRTNDAKEVEEIASTTFCVEEAPASLNETITLDSNKELVKKPTSIGKRILNEKTFIISNKKAALKANTGLGINKENQAIQKLFKKPLPTVRKALSQKPVNVRAIESTNLLNEKARLIKSTTPMNFARKTGIFSRNPVRKPTVLRP</sequence>
<dbReference type="InterPro" id="IPR027640">
    <property type="entry name" value="Kinesin-like_fam"/>
</dbReference>
<dbReference type="PROSITE" id="PS50067">
    <property type="entry name" value="KINESIN_MOTOR_2"/>
    <property type="match status" value="1"/>
</dbReference>
<name>A0A482XA98_LAOST</name>
<evidence type="ECO:0000256" key="3">
    <source>
        <dbReference type="ARBA" id="ARBA00022741"/>
    </source>
</evidence>
<dbReference type="SUPFAM" id="SSF52540">
    <property type="entry name" value="P-loop containing nucleoside triphosphate hydrolases"/>
    <property type="match status" value="1"/>
</dbReference>
<keyword evidence="4 9" id="KW-0067">ATP-binding</keyword>
<evidence type="ECO:0000256" key="9">
    <source>
        <dbReference type="PROSITE-ProRule" id="PRU00283"/>
    </source>
</evidence>
<dbReference type="SMART" id="SM00129">
    <property type="entry name" value="KISc"/>
    <property type="match status" value="1"/>
</dbReference>
<dbReference type="FunCoup" id="A0A482XA98">
    <property type="interactions" value="503"/>
</dbReference>
<evidence type="ECO:0000256" key="7">
    <source>
        <dbReference type="ARBA" id="ARBA00023212"/>
    </source>
</evidence>
<evidence type="ECO:0000256" key="1">
    <source>
        <dbReference type="ARBA" id="ARBA00004245"/>
    </source>
</evidence>
<organism evidence="12 13">
    <name type="scientific">Laodelphax striatellus</name>
    <name type="common">Small brown planthopper</name>
    <name type="synonym">Delphax striatella</name>
    <dbReference type="NCBI Taxonomy" id="195883"/>
    <lineage>
        <taxon>Eukaryota</taxon>
        <taxon>Metazoa</taxon>
        <taxon>Ecdysozoa</taxon>
        <taxon>Arthropoda</taxon>
        <taxon>Hexapoda</taxon>
        <taxon>Insecta</taxon>
        <taxon>Pterygota</taxon>
        <taxon>Neoptera</taxon>
        <taxon>Paraneoptera</taxon>
        <taxon>Hemiptera</taxon>
        <taxon>Auchenorrhyncha</taxon>
        <taxon>Fulgoroidea</taxon>
        <taxon>Delphacidae</taxon>
        <taxon>Criomorphinae</taxon>
        <taxon>Laodelphax</taxon>
    </lineage>
</organism>
<dbReference type="FunFam" id="3.40.850.10:FF:000054">
    <property type="entry name" value="Kinesin-like protein"/>
    <property type="match status" value="1"/>
</dbReference>
<reference evidence="12 13" key="1">
    <citation type="journal article" date="2017" name="Gigascience">
        <title>Genome sequence of the small brown planthopper, Laodelphax striatellus.</title>
        <authorList>
            <person name="Zhu J."/>
            <person name="Jiang F."/>
            <person name="Wang X."/>
            <person name="Yang P."/>
            <person name="Bao Y."/>
            <person name="Zhao W."/>
            <person name="Wang W."/>
            <person name="Lu H."/>
            <person name="Wang Q."/>
            <person name="Cui N."/>
            <person name="Li J."/>
            <person name="Chen X."/>
            <person name="Luo L."/>
            <person name="Yu J."/>
            <person name="Kang L."/>
            <person name="Cui F."/>
        </authorList>
    </citation>
    <scope>NUCLEOTIDE SEQUENCE [LARGE SCALE GENOMIC DNA]</scope>
    <source>
        <strain evidence="12">Lst14</strain>
    </source>
</reference>
<dbReference type="GO" id="GO:0008017">
    <property type="term" value="F:microtubule binding"/>
    <property type="evidence" value="ECO:0007669"/>
    <property type="project" value="InterPro"/>
</dbReference>
<keyword evidence="6 9" id="KW-0505">Motor protein</keyword>
<keyword evidence="5" id="KW-0175">Coiled coil</keyword>
<dbReference type="GO" id="GO:0003777">
    <property type="term" value="F:microtubule motor activity"/>
    <property type="evidence" value="ECO:0007669"/>
    <property type="project" value="InterPro"/>
</dbReference>
<dbReference type="PRINTS" id="PR00380">
    <property type="entry name" value="KINESINHEAVY"/>
</dbReference>
<dbReference type="GO" id="GO:0005874">
    <property type="term" value="C:microtubule"/>
    <property type="evidence" value="ECO:0007669"/>
    <property type="project" value="UniProtKB-KW"/>
</dbReference>
<dbReference type="AlphaFoldDB" id="A0A482XA98"/>
<evidence type="ECO:0000313" key="12">
    <source>
        <dbReference type="EMBL" id="RZF42231.1"/>
    </source>
</evidence>
<dbReference type="EMBL" id="QKKF02015335">
    <property type="protein sequence ID" value="RZF42231.1"/>
    <property type="molecule type" value="Genomic_DNA"/>
</dbReference>
<evidence type="ECO:0000313" key="13">
    <source>
        <dbReference type="Proteomes" id="UP000291343"/>
    </source>
</evidence>
<keyword evidence="3 9" id="KW-0547">Nucleotide-binding</keyword>
<dbReference type="Pfam" id="PF00225">
    <property type="entry name" value="Kinesin"/>
    <property type="match status" value="1"/>
</dbReference>
<keyword evidence="13" id="KW-1185">Reference proteome</keyword>
<protein>
    <recommendedName>
        <fullName evidence="11">Kinesin motor domain-containing protein</fullName>
    </recommendedName>
</protein>
<feature type="compositionally biased region" description="Polar residues" evidence="10">
    <location>
        <begin position="689"/>
        <end position="709"/>
    </location>
</feature>
<dbReference type="GO" id="GO:0007018">
    <property type="term" value="P:microtubule-based movement"/>
    <property type="evidence" value="ECO:0007669"/>
    <property type="project" value="InterPro"/>
</dbReference>
<gene>
    <name evidence="12" type="ORF">LSTR_LSTR004380</name>
</gene>
<comment type="subcellular location">
    <subcellularLocation>
        <location evidence="1">Cytoplasm</location>
        <location evidence="1">Cytoskeleton</location>
    </subcellularLocation>
</comment>
<evidence type="ECO:0000256" key="2">
    <source>
        <dbReference type="ARBA" id="ARBA00022701"/>
    </source>
</evidence>
<feature type="domain" description="Kinesin motor" evidence="11">
    <location>
        <begin position="41"/>
        <end position="379"/>
    </location>
</feature>
<dbReference type="OrthoDB" id="3176171at2759"/>
<comment type="caution">
    <text evidence="12">The sequence shown here is derived from an EMBL/GenBank/DDBJ whole genome shotgun (WGS) entry which is preliminary data.</text>
</comment>
<dbReference type="Gene3D" id="3.40.850.10">
    <property type="entry name" value="Kinesin motor domain"/>
    <property type="match status" value="1"/>
</dbReference>
<evidence type="ECO:0000256" key="4">
    <source>
        <dbReference type="ARBA" id="ARBA00022840"/>
    </source>
</evidence>
<dbReference type="InterPro" id="IPR027417">
    <property type="entry name" value="P-loop_NTPase"/>
</dbReference>
<dbReference type="InParanoid" id="A0A482XA98"/>
<dbReference type="PANTHER" id="PTHR47968">
    <property type="entry name" value="CENTROMERE PROTEIN E"/>
    <property type="match status" value="1"/>
</dbReference>
<dbReference type="PANTHER" id="PTHR47968:SF65">
    <property type="entry name" value="KINESIN MOTOR DOMAIN-CONTAINING PROTEIN"/>
    <property type="match status" value="1"/>
</dbReference>